<feature type="compositionally biased region" description="Basic and acidic residues" evidence="1">
    <location>
        <begin position="185"/>
        <end position="224"/>
    </location>
</feature>
<dbReference type="OrthoDB" id="10020956at2759"/>
<proteinExistence type="predicted"/>
<gene>
    <name evidence="3" type="ORF">NEZAVI_LOCUS3946</name>
</gene>
<feature type="region of interest" description="Disordered" evidence="1">
    <location>
        <begin position="109"/>
        <end position="131"/>
    </location>
</feature>
<reference evidence="3" key="1">
    <citation type="submission" date="2022-01" db="EMBL/GenBank/DDBJ databases">
        <authorList>
            <person name="King R."/>
        </authorList>
    </citation>
    <scope>NUCLEOTIDE SEQUENCE</scope>
</reference>
<protein>
    <recommendedName>
        <fullName evidence="2">C2H2-type domain-containing protein</fullName>
    </recommendedName>
</protein>
<feature type="domain" description="C2H2-type" evidence="2">
    <location>
        <begin position="361"/>
        <end position="382"/>
    </location>
</feature>
<evidence type="ECO:0000259" key="2">
    <source>
        <dbReference type="PROSITE" id="PS00028"/>
    </source>
</evidence>
<feature type="region of interest" description="Disordered" evidence="1">
    <location>
        <begin position="169"/>
        <end position="225"/>
    </location>
</feature>
<dbReference type="PANTHER" id="PTHR21190">
    <property type="entry name" value="GH10077P"/>
    <property type="match status" value="1"/>
</dbReference>
<dbReference type="InterPro" id="IPR013087">
    <property type="entry name" value="Znf_C2H2_type"/>
</dbReference>
<organism evidence="3 4">
    <name type="scientific">Nezara viridula</name>
    <name type="common">Southern green stink bug</name>
    <name type="synonym">Cimex viridulus</name>
    <dbReference type="NCBI Taxonomy" id="85310"/>
    <lineage>
        <taxon>Eukaryota</taxon>
        <taxon>Metazoa</taxon>
        <taxon>Ecdysozoa</taxon>
        <taxon>Arthropoda</taxon>
        <taxon>Hexapoda</taxon>
        <taxon>Insecta</taxon>
        <taxon>Pterygota</taxon>
        <taxon>Neoptera</taxon>
        <taxon>Paraneoptera</taxon>
        <taxon>Hemiptera</taxon>
        <taxon>Heteroptera</taxon>
        <taxon>Panheteroptera</taxon>
        <taxon>Pentatomomorpha</taxon>
        <taxon>Pentatomoidea</taxon>
        <taxon>Pentatomidae</taxon>
        <taxon>Pentatominae</taxon>
        <taxon>Nezara</taxon>
    </lineage>
</organism>
<sequence length="550" mass="62717">MASALLHMSCPSLKHDIIGMESHSFRETLQGLEGAKRDHDLEDLDRSQVKKRRKQSKPNRITSTELFSEVDIKSSVWVTLQQNQPLIPLKETDKIRNYDISFCNVAKENKVEQKHDSEAEESSEDNCSGMYSSNKKKDFSFPLNLSHKTPSPQDSVDSFSSTIEERSWYKNSDNSNLPGPSTIKYPKEFQSGKETAEHAIEEDKPTVKKEENESQDTDSPHDALKNGAHIGGVVCDICNKELCSKYFLRVHKQNSHGIVEEAFLPQIGSEIKVPMANADIALRPNDNELNHRYFSHFTEVCTICNRRFRSAKWLRAHLLNDHGEEGKDKWKEVQLQNVLALLLVHERTHLPIITDMQDIRCPVCAVCFDNSESLDKHLTLKHSLPMFPFKKNPEESGNFNENPHAFQCEEMENKAGLNKDDNNYEEINDSKFDASPQADACLKCNRCSYMTHHIELYSEHIKNEHKLDEPQMDYLQIIRDALLQIANNSHIPASFAVPNNLGNFMMQPFVLEDKAFGANSPSTFLSSLVFLPVKERLDKPITASFKLTPT</sequence>
<accession>A0A9P0E9F1</accession>
<dbReference type="EMBL" id="OV725078">
    <property type="protein sequence ID" value="CAH1393245.1"/>
    <property type="molecule type" value="Genomic_DNA"/>
</dbReference>
<dbReference type="AlphaFoldDB" id="A0A9P0E9F1"/>
<evidence type="ECO:0000256" key="1">
    <source>
        <dbReference type="SAM" id="MobiDB-lite"/>
    </source>
</evidence>
<feature type="domain" description="C2H2-type" evidence="2">
    <location>
        <begin position="301"/>
        <end position="322"/>
    </location>
</feature>
<dbReference type="Gene3D" id="3.30.160.60">
    <property type="entry name" value="Classic Zinc Finger"/>
    <property type="match status" value="1"/>
</dbReference>
<dbReference type="Proteomes" id="UP001152798">
    <property type="component" value="Chromosome 2"/>
</dbReference>
<evidence type="ECO:0000313" key="4">
    <source>
        <dbReference type="Proteomes" id="UP001152798"/>
    </source>
</evidence>
<dbReference type="SMART" id="SM00355">
    <property type="entry name" value="ZnF_C2H2"/>
    <property type="match status" value="4"/>
</dbReference>
<keyword evidence="4" id="KW-1185">Reference proteome</keyword>
<evidence type="ECO:0000313" key="3">
    <source>
        <dbReference type="EMBL" id="CAH1393245.1"/>
    </source>
</evidence>
<feature type="compositionally biased region" description="Polar residues" evidence="1">
    <location>
        <begin position="169"/>
        <end position="179"/>
    </location>
</feature>
<name>A0A9P0E9F1_NEZVI</name>
<dbReference type="PROSITE" id="PS00028">
    <property type="entry name" value="ZINC_FINGER_C2H2_1"/>
    <property type="match status" value="3"/>
</dbReference>
<feature type="domain" description="C2H2-type" evidence="2">
    <location>
        <begin position="235"/>
        <end position="256"/>
    </location>
</feature>
<dbReference type="PANTHER" id="PTHR21190:SF1">
    <property type="entry name" value="GH10077P"/>
    <property type="match status" value="1"/>
</dbReference>